<evidence type="ECO:0000313" key="2">
    <source>
        <dbReference type="EMBL" id="AFJ03454.1"/>
    </source>
</evidence>
<dbReference type="AlphaFoldDB" id="I1YKL1"/>
<dbReference type="PATRIC" id="fig|754477.3.peg.2287"/>
<dbReference type="RefSeq" id="WP_014704873.1">
    <property type="nucleotide sequence ID" value="NC_017856.1"/>
</dbReference>
<dbReference type="EMBL" id="CP003380">
    <property type="protein sequence ID" value="AFJ03454.1"/>
    <property type="molecule type" value="Genomic_DNA"/>
</dbReference>
<keyword evidence="3" id="KW-1185">Reference proteome</keyword>
<feature type="signal peptide" evidence="1">
    <location>
        <begin position="1"/>
        <end position="21"/>
    </location>
</feature>
<proteinExistence type="predicted"/>
<protein>
    <recommendedName>
        <fullName evidence="4">DUF5666 domain-containing protein</fullName>
    </recommendedName>
</protein>
<organism evidence="2 3">
    <name type="scientific">Methylophaga frappieri (strain ATCC BAA-2434 / DSM 25690 / JAM7)</name>
    <dbReference type="NCBI Taxonomy" id="754477"/>
    <lineage>
        <taxon>Bacteria</taxon>
        <taxon>Pseudomonadati</taxon>
        <taxon>Pseudomonadota</taxon>
        <taxon>Gammaproteobacteria</taxon>
        <taxon>Thiotrichales</taxon>
        <taxon>Piscirickettsiaceae</taxon>
        <taxon>Methylophaga</taxon>
    </lineage>
</organism>
<feature type="chain" id="PRO_5003654225" description="DUF5666 domain-containing protein" evidence="1">
    <location>
        <begin position="22"/>
        <end position="100"/>
    </location>
</feature>
<dbReference type="KEGG" id="mec:Q7C_2320"/>
<dbReference type="HOGENOM" id="CLU_2302571_0_0_6"/>
<reference evidence="2 3" key="1">
    <citation type="journal article" date="2012" name="J. Bacteriol.">
        <title>Complete genome sequences of Methylophaga sp. strain JAM1 and Methylophaga sp. strain JAM7.</title>
        <authorList>
            <person name="Villeneuve C."/>
            <person name="Martineau C."/>
            <person name="Mauffrey F."/>
            <person name="Villemur R."/>
        </authorList>
    </citation>
    <scope>NUCLEOTIDE SEQUENCE [LARGE SCALE GENOMIC DNA]</scope>
    <source>
        <strain evidence="2 3">JAM7</strain>
    </source>
</reference>
<evidence type="ECO:0000256" key="1">
    <source>
        <dbReference type="SAM" id="SignalP"/>
    </source>
</evidence>
<dbReference type="STRING" id="754477.Q7C_2320"/>
<accession>I1YKL1</accession>
<evidence type="ECO:0008006" key="4">
    <source>
        <dbReference type="Google" id="ProtNLM"/>
    </source>
</evidence>
<sequence precursor="true">MKRLHQGIGLLLLGLSWSAWAADYRIAGTVNQVDTEQEAPSVHIDFIEYQLSPAVKTHTLFPIGEKGPQLQPGMRVGINTGLDDNGQLVITDLWMLPNEE</sequence>
<name>I1YKL1_METFJ</name>
<gene>
    <name evidence="2" type="ordered locus">Q7C_2320</name>
</gene>
<keyword evidence="1" id="KW-0732">Signal</keyword>
<dbReference type="Proteomes" id="UP000009145">
    <property type="component" value="Chromosome"/>
</dbReference>
<evidence type="ECO:0000313" key="3">
    <source>
        <dbReference type="Proteomes" id="UP000009145"/>
    </source>
</evidence>